<evidence type="ECO:0000313" key="2">
    <source>
        <dbReference type="EMBL" id="VFU18074.1"/>
    </source>
</evidence>
<name>A0A485M7M8_9ZZZZ</name>
<dbReference type="EMBL" id="CAADRN010000323">
    <property type="protein sequence ID" value="VFU18074.1"/>
    <property type="molecule type" value="Genomic_DNA"/>
</dbReference>
<dbReference type="InterPro" id="IPR013429">
    <property type="entry name" value="Regulatory_FmdB_Zinc_ribbon"/>
</dbReference>
<sequence length="81" mass="8565">MPIFEYKCSNCGKTFETLELPGQENNVKCTNCGSDDLKKLISAPFLPSSVGKPANDEIRCCGSTAGAKDCTPGSCCGQQPE</sequence>
<organism evidence="2">
    <name type="scientific">anaerobic digester metagenome</name>
    <dbReference type="NCBI Taxonomy" id="1263854"/>
    <lineage>
        <taxon>unclassified sequences</taxon>
        <taxon>metagenomes</taxon>
        <taxon>ecological metagenomes</taxon>
    </lineage>
</organism>
<protein>
    <recommendedName>
        <fullName evidence="1">Putative regulatory protein FmdB zinc ribbon domain-containing protein</fullName>
    </recommendedName>
</protein>
<dbReference type="Pfam" id="PF09723">
    <property type="entry name" value="Zn_ribbon_8"/>
    <property type="match status" value="1"/>
</dbReference>
<dbReference type="AlphaFoldDB" id="A0A485M7M8"/>
<dbReference type="InterPro" id="IPR029040">
    <property type="entry name" value="RPABC4/Spt4"/>
</dbReference>
<dbReference type="NCBIfam" id="TIGR02605">
    <property type="entry name" value="CxxC_CxxC_SSSS"/>
    <property type="match status" value="1"/>
</dbReference>
<dbReference type="Gene3D" id="2.20.28.30">
    <property type="entry name" value="RNA polymerase ii, chain L"/>
    <property type="match status" value="1"/>
</dbReference>
<feature type="domain" description="Putative regulatory protein FmdB zinc ribbon" evidence="1">
    <location>
        <begin position="1"/>
        <end position="42"/>
    </location>
</feature>
<gene>
    <name evidence="2" type="ORF">SCFA_390005</name>
</gene>
<proteinExistence type="predicted"/>
<dbReference type="SUPFAM" id="SSF63393">
    <property type="entry name" value="RNA polymerase subunits"/>
    <property type="match status" value="1"/>
</dbReference>
<dbReference type="SMART" id="SM00834">
    <property type="entry name" value="CxxC_CXXC_SSSS"/>
    <property type="match status" value="1"/>
</dbReference>
<accession>A0A485M7M8</accession>
<evidence type="ECO:0000259" key="1">
    <source>
        <dbReference type="SMART" id="SM00834"/>
    </source>
</evidence>
<reference evidence="2" key="1">
    <citation type="submission" date="2019-03" db="EMBL/GenBank/DDBJ databases">
        <authorList>
            <person name="Hao L."/>
        </authorList>
    </citation>
    <scope>NUCLEOTIDE SEQUENCE</scope>
</reference>